<evidence type="ECO:0008006" key="3">
    <source>
        <dbReference type="Google" id="ProtNLM"/>
    </source>
</evidence>
<dbReference type="RefSeq" id="WP_089165971.1">
    <property type="nucleotide sequence ID" value="NZ_MTHB01000280.1"/>
</dbReference>
<dbReference type="EMBL" id="MTHB01000280">
    <property type="protein sequence ID" value="OXC72166.1"/>
    <property type="molecule type" value="Genomic_DNA"/>
</dbReference>
<organism evidence="1 2">
    <name type="scientific">Caballeronia sordidicola</name>
    <name type="common">Burkholderia sordidicola</name>
    <dbReference type="NCBI Taxonomy" id="196367"/>
    <lineage>
        <taxon>Bacteria</taxon>
        <taxon>Pseudomonadati</taxon>
        <taxon>Pseudomonadota</taxon>
        <taxon>Betaproteobacteria</taxon>
        <taxon>Burkholderiales</taxon>
        <taxon>Burkholderiaceae</taxon>
        <taxon>Caballeronia</taxon>
    </lineage>
</organism>
<sequence length="78" mass="8678">MTLKGQVTSDSWNVSTDTFPTGGGFGCEIHVGHTGSSEEFKHQFRHSKIFATEREAVIDGLREGMVWISLKQSKTIHL</sequence>
<comment type="caution">
    <text evidence="1">The sequence shown here is derived from an EMBL/GenBank/DDBJ whole genome shotgun (WGS) entry which is preliminary data.</text>
</comment>
<gene>
    <name evidence="1" type="ORF">BSU04_43260</name>
</gene>
<protein>
    <recommendedName>
        <fullName evidence="3">UDP-glucose 4-epimerase</fullName>
    </recommendedName>
</protein>
<evidence type="ECO:0000313" key="1">
    <source>
        <dbReference type="EMBL" id="OXC72166.1"/>
    </source>
</evidence>
<name>A0A226WLV4_CABSO</name>
<accession>A0A226WLV4</accession>
<dbReference type="OrthoDB" id="9154435at2"/>
<proteinExistence type="predicted"/>
<dbReference type="AlphaFoldDB" id="A0A226WLV4"/>
<evidence type="ECO:0000313" key="2">
    <source>
        <dbReference type="Proteomes" id="UP000214720"/>
    </source>
</evidence>
<dbReference type="Proteomes" id="UP000214720">
    <property type="component" value="Unassembled WGS sequence"/>
</dbReference>
<reference evidence="2" key="1">
    <citation type="submission" date="2017-01" db="EMBL/GenBank/DDBJ databases">
        <title>Genome Analysis of Deinococcus marmoris KOPRI26562.</title>
        <authorList>
            <person name="Kim J.H."/>
            <person name="Oh H.-M."/>
        </authorList>
    </citation>
    <scope>NUCLEOTIDE SEQUENCE [LARGE SCALE GENOMIC DNA]</scope>
    <source>
        <strain evidence="2">PAMC 26633</strain>
    </source>
</reference>